<evidence type="ECO:0000313" key="3">
    <source>
        <dbReference type="Proteomes" id="UP000823123"/>
    </source>
</evidence>
<sequence>MKKNNFSLDFSLENRIYRKTFKKIIKIILIYLIFKLILSLYFMFNVYMFKQEFLYGKKLEFIVDEIGYKIDTLEEKKEIINLITDFSNKSSKVNILSYKCLPRVEIFTDSYYVNAYECYDYYFKFMLRDFSVGGRFLKEESLNKLFEKYGKKDFYGLEGDFTNISDVYKQIRENYRSFDVNSYIEDKEDIDGKIIYHLYEKYKGAKLLDGYEIVVKDNKFKVTKVENKKFDIKVDDALSKLGIDRYLKYREDKTGEKLKVIKTEFIHQDYKFYNRYEIERTFDGKKSIIFLYEEKYIGK</sequence>
<keyword evidence="1" id="KW-0472">Membrane</keyword>
<evidence type="ECO:0000313" key="2">
    <source>
        <dbReference type="EMBL" id="MBK1468676.1"/>
    </source>
</evidence>
<comment type="caution">
    <text evidence="2">The sequence shown here is derived from an EMBL/GenBank/DDBJ whole genome shotgun (WGS) entry which is preliminary data.</text>
</comment>
<keyword evidence="1" id="KW-1133">Transmembrane helix</keyword>
<keyword evidence="1" id="KW-0812">Transmembrane</keyword>
<evidence type="ECO:0000256" key="1">
    <source>
        <dbReference type="SAM" id="Phobius"/>
    </source>
</evidence>
<gene>
    <name evidence="2" type="ORF">IBJ83_05025</name>
</gene>
<proteinExistence type="predicted"/>
<dbReference type="Proteomes" id="UP000823123">
    <property type="component" value="Unassembled WGS sequence"/>
</dbReference>
<name>A0ABS1C9D3_9FIRM</name>
<feature type="transmembrane region" description="Helical" evidence="1">
    <location>
        <begin position="24"/>
        <end position="44"/>
    </location>
</feature>
<dbReference type="RefSeq" id="WP_201275625.1">
    <property type="nucleotide sequence ID" value="NZ_JACVDA010000012.1"/>
</dbReference>
<protein>
    <submittedName>
        <fullName evidence="2">Uncharacterized protein</fullName>
    </submittedName>
</protein>
<reference evidence="2 3" key="1">
    <citation type="submission" date="2020-09" db="EMBL/GenBank/DDBJ databases">
        <title>Parvimonas S3374 sp. nov.</title>
        <authorList>
            <person name="Buhl M."/>
        </authorList>
    </citation>
    <scope>NUCLEOTIDE SEQUENCE [LARGE SCALE GENOMIC DNA]</scope>
    <source>
        <strain evidence="2 3">S3374</strain>
    </source>
</reference>
<accession>A0ABS1C9D3</accession>
<keyword evidence="3" id="KW-1185">Reference proteome</keyword>
<dbReference type="EMBL" id="JACVDA010000012">
    <property type="protein sequence ID" value="MBK1468676.1"/>
    <property type="molecule type" value="Genomic_DNA"/>
</dbReference>
<organism evidence="2 3">
    <name type="scientific">Parvimonas parva</name>
    <dbReference type="NCBI Taxonomy" id="2769485"/>
    <lineage>
        <taxon>Bacteria</taxon>
        <taxon>Bacillati</taxon>
        <taxon>Bacillota</taxon>
        <taxon>Tissierellia</taxon>
        <taxon>Tissierellales</taxon>
        <taxon>Peptoniphilaceae</taxon>
        <taxon>Parvimonas</taxon>
    </lineage>
</organism>